<dbReference type="InterPro" id="IPR051395">
    <property type="entry name" value="Cytochrome_c_Peroxidase/MauG"/>
</dbReference>
<keyword evidence="6 7" id="KW-0408">Iron</keyword>
<keyword evidence="3 7" id="KW-0479">Metal-binding</keyword>
<evidence type="ECO:0000259" key="9">
    <source>
        <dbReference type="PROSITE" id="PS51007"/>
    </source>
</evidence>
<dbReference type="OrthoDB" id="9805202at2"/>
<evidence type="ECO:0000256" key="3">
    <source>
        <dbReference type="ARBA" id="ARBA00022723"/>
    </source>
</evidence>
<dbReference type="InterPro" id="IPR004852">
    <property type="entry name" value="Di-haem_cyt_c_peroxidsae"/>
</dbReference>
<comment type="subcellular location">
    <subcellularLocation>
        <location evidence="1">Cell envelope</location>
    </subcellularLocation>
</comment>
<dbReference type="PANTHER" id="PTHR30600">
    <property type="entry name" value="CYTOCHROME C PEROXIDASE-RELATED"/>
    <property type="match status" value="1"/>
</dbReference>
<dbReference type="GO" id="GO:0030313">
    <property type="term" value="C:cell envelope"/>
    <property type="evidence" value="ECO:0007669"/>
    <property type="project" value="UniProtKB-SubCell"/>
</dbReference>
<dbReference type="PROSITE" id="PS51257">
    <property type="entry name" value="PROKAR_LIPOPROTEIN"/>
    <property type="match status" value="1"/>
</dbReference>
<feature type="domain" description="Cytochrome c" evidence="9">
    <location>
        <begin position="230"/>
        <end position="364"/>
    </location>
</feature>
<keyword evidence="10" id="KW-0575">Peroxidase</keyword>
<gene>
    <name evidence="10" type="ORF">FRY97_01355</name>
</gene>
<reference evidence="10 11" key="1">
    <citation type="submission" date="2019-08" db="EMBL/GenBank/DDBJ databases">
        <title>Genome of Phaeodactylibacter luteus.</title>
        <authorList>
            <person name="Bowman J.P."/>
        </authorList>
    </citation>
    <scope>NUCLEOTIDE SEQUENCE [LARGE SCALE GENOMIC DNA]</scope>
    <source>
        <strain evidence="10 11">KCTC 42180</strain>
    </source>
</reference>
<dbReference type="SUPFAM" id="SSF46626">
    <property type="entry name" value="Cytochrome c"/>
    <property type="match status" value="2"/>
</dbReference>
<evidence type="ECO:0000256" key="5">
    <source>
        <dbReference type="ARBA" id="ARBA00023002"/>
    </source>
</evidence>
<organism evidence="10 11">
    <name type="scientific">Phaeodactylibacter luteus</name>
    <dbReference type="NCBI Taxonomy" id="1564516"/>
    <lineage>
        <taxon>Bacteria</taxon>
        <taxon>Pseudomonadati</taxon>
        <taxon>Bacteroidota</taxon>
        <taxon>Saprospiria</taxon>
        <taxon>Saprospirales</taxon>
        <taxon>Haliscomenobacteraceae</taxon>
        <taxon>Phaeodactylibacter</taxon>
    </lineage>
</organism>
<dbReference type="RefSeq" id="WP_147165616.1">
    <property type="nucleotide sequence ID" value="NZ_VOOR01000002.1"/>
</dbReference>
<dbReference type="EMBL" id="VOOR01000002">
    <property type="protein sequence ID" value="TXB69484.1"/>
    <property type="molecule type" value="Genomic_DNA"/>
</dbReference>
<dbReference type="AlphaFoldDB" id="A0A5C6S760"/>
<dbReference type="GO" id="GO:0009055">
    <property type="term" value="F:electron transfer activity"/>
    <property type="evidence" value="ECO:0007669"/>
    <property type="project" value="InterPro"/>
</dbReference>
<evidence type="ECO:0000256" key="2">
    <source>
        <dbReference type="ARBA" id="ARBA00022617"/>
    </source>
</evidence>
<keyword evidence="4 8" id="KW-0732">Signal</keyword>
<evidence type="ECO:0000256" key="6">
    <source>
        <dbReference type="ARBA" id="ARBA00023004"/>
    </source>
</evidence>
<comment type="caution">
    <text evidence="10">The sequence shown here is derived from an EMBL/GenBank/DDBJ whole genome shotgun (WGS) entry which is preliminary data.</text>
</comment>
<dbReference type="PANTHER" id="PTHR30600:SF10">
    <property type="entry name" value="BLL6722 PROTEIN"/>
    <property type="match status" value="1"/>
</dbReference>
<dbReference type="Gene3D" id="1.10.760.10">
    <property type="entry name" value="Cytochrome c-like domain"/>
    <property type="match status" value="2"/>
</dbReference>
<dbReference type="GO" id="GO:0046872">
    <property type="term" value="F:metal ion binding"/>
    <property type="evidence" value="ECO:0007669"/>
    <property type="project" value="UniProtKB-KW"/>
</dbReference>
<protein>
    <submittedName>
        <fullName evidence="10">Cytochrome C peroxidase</fullName>
    </submittedName>
</protein>
<evidence type="ECO:0000313" key="10">
    <source>
        <dbReference type="EMBL" id="TXB69484.1"/>
    </source>
</evidence>
<dbReference type="Proteomes" id="UP000321580">
    <property type="component" value="Unassembled WGS sequence"/>
</dbReference>
<dbReference type="InterPro" id="IPR036909">
    <property type="entry name" value="Cyt_c-like_dom_sf"/>
</dbReference>
<feature type="chain" id="PRO_5022671689" evidence="8">
    <location>
        <begin position="23"/>
        <end position="379"/>
    </location>
</feature>
<dbReference type="GO" id="GO:0020037">
    <property type="term" value="F:heme binding"/>
    <property type="evidence" value="ECO:0007669"/>
    <property type="project" value="InterPro"/>
</dbReference>
<dbReference type="GO" id="GO:0004130">
    <property type="term" value="F:cytochrome-c peroxidase activity"/>
    <property type="evidence" value="ECO:0007669"/>
    <property type="project" value="TreeGrafter"/>
</dbReference>
<evidence type="ECO:0000313" key="11">
    <source>
        <dbReference type="Proteomes" id="UP000321580"/>
    </source>
</evidence>
<keyword evidence="11" id="KW-1185">Reference proteome</keyword>
<feature type="signal peptide" evidence="8">
    <location>
        <begin position="1"/>
        <end position="22"/>
    </location>
</feature>
<evidence type="ECO:0000256" key="7">
    <source>
        <dbReference type="PROSITE-ProRule" id="PRU00433"/>
    </source>
</evidence>
<keyword evidence="5" id="KW-0560">Oxidoreductase</keyword>
<name>A0A5C6S760_9BACT</name>
<dbReference type="PROSITE" id="PS51007">
    <property type="entry name" value="CYTC"/>
    <property type="match status" value="1"/>
</dbReference>
<keyword evidence="2 7" id="KW-0349">Heme</keyword>
<sequence length="379" mass="42367">MIPLYKKIFFFGAFALALGFTACDDEPAGPDGCANCPAEQPITGEYNPTAYSFDYLPDRFPNPIIPPDNPMTEEGIALGRMLFYDPILSRDSTISCASCHLQSLSFTDGAAVSIGIDNREGVRSAMPLVNLAFNPRGFFWDGRSATLEEQALIPIEDHREMDESWDVAEEKLRRHTAYPQYFRKAFGVEYPSEITREHVVKALAQFERTLISYNSRFDKVVWEQQGWPTDLEQEGRDLFFVETALPTQEHPGCSHCHGSSLFTENNFFNNGISDVEGLEAFADKGLGGFNGNIYDNGKFRAPTLRNIALTAPYMHDGRFATLEEVLDSYAQGGHGVPNEDPNIQPFTLTDEQKEAMIAFLNMLTDTAFTNNPAFADPFK</sequence>
<dbReference type="InterPro" id="IPR009056">
    <property type="entry name" value="Cyt_c-like_dom"/>
</dbReference>
<evidence type="ECO:0000256" key="4">
    <source>
        <dbReference type="ARBA" id="ARBA00022729"/>
    </source>
</evidence>
<proteinExistence type="predicted"/>
<accession>A0A5C6S760</accession>
<evidence type="ECO:0000256" key="8">
    <source>
        <dbReference type="SAM" id="SignalP"/>
    </source>
</evidence>
<dbReference type="Pfam" id="PF03150">
    <property type="entry name" value="CCP_MauG"/>
    <property type="match status" value="1"/>
</dbReference>
<evidence type="ECO:0000256" key="1">
    <source>
        <dbReference type="ARBA" id="ARBA00004196"/>
    </source>
</evidence>